<organism evidence="3 4">
    <name type="scientific">Acidisoma cellulosilyticum</name>
    <dbReference type="NCBI Taxonomy" id="2802395"/>
    <lineage>
        <taxon>Bacteria</taxon>
        <taxon>Pseudomonadati</taxon>
        <taxon>Pseudomonadota</taxon>
        <taxon>Alphaproteobacteria</taxon>
        <taxon>Acetobacterales</taxon>
        <taxon>Acidocellaceae</taxon>
        <taxon>Acidisoma</taxon>
    </lineage>
</organism>
<evidence type="ECO:0000259" key="2">
    <source>
        <dbReference type="Pfam" id="PF00924"/>
    </source>
</evidence>
<dbReference type="InterPro" id="IPR010920">
    <property type="entry name" value="LSM_dom_sf"/>
</dbReference>
<dbReference type="Gene3D" id="1.10.287.1260">
    <property type="match status" value="1"/>
</dbReference>
<sequence>MADASGASSLAPHEETLRQVFDQSIAIGPAWIPGYVWSTIILVLAGLLGLVLHRITLRLFKRFRAPRKVRTFFEVFIEHTTGPSQVAYVLFFIGAALPSLSFSTRTTLTIAHFLLIGFVLLVGWTSIRALEIFASLYLGRFKTDVDDNLLARKHLTQVRILKRAGDILIGVVTVGIALMTFDQVRQYGISLFASAGAASLVLGLAARPLLTNLIAGVQIAITQPIRLEDAVIVEGEWGWIEEITSTYVVVRLWDWRRMVLPISYFLEKPFQNWTRESSALIGSVYLYVDYSVPVQAVRDKLAEVAADSALCDGRVVNLQVSDAKEHVIELRALVSARNAPQTWDLRCEVREKLIAFLQADYPGALPHMRVQLDRDASHVAVQQK</sequence>
<evidence type="ECO:0000313" key="4">
    <source>
        <dbReference type="Proteomes" id="UP000721844"/>
    </source>
</evidence>
<dbReference type="RefSeq" id="WP_227309985.1">
    <property type="nucleotide sequence ID" value="NZ_JAESVA010000012.1"/>
</dbReference>
<dbReference type="PANTHER" id="PTHR30566:SF25">
    <property type="entry name" value="INNER MEMBRANE PROTEIN"/>
    <property type="match status" value="1"/>
</dbReference>
<feature type="transmembrane region" description="Helical" evidence="1">
    <location>
        <begin position="110"/>
        <end position="139"/>
    </location>
</feature>
<protein>
    <submittedName>
        <fullName evidence="3">Mechanosensitive ion channel family protein</fullName>
    </submittedName>
</protein>
<evidence type="ECO:0000256" key="1">
    <source>
        <dbReference type="SAM" id="Phobius"/>
    </source>
</evidence>
<evidence type="ECO:0000313" key="3">
    <source>
        <dbReference type="EMBL" id="MCB8883332.1"/>
    </source>
</evidence>
<accession>A0A963Z7K7</accession>
<dbReference type="GO" id="GO:0016020">
    <property type="term" value="C:membrane"/>
    <property type="evidence" value="ECO:0007669"/>
    <property type="project" value="InterPro"/>
</dbReference>
<dbReference type="SUPFAM" id="SSF50182">
    <property type="entry name" value="Sm-like ribonucleoproteins"/>
    <property type="match status" value="1"/>
</dbReference>
<keyword evidence="1" id="KW-0472">Membrane</keyword>
<proteinExistence type="predicted"/>
<dbReference type="Proteomes" id="UP000721844">
    <property type="component" value="Unassembled WGS sequence"/>
</dbReference>
<dbReference type="Pfam" id="PF00924">
    <property type="entry name" value="MS_channel_2nd"/>
    <property type="match status" value="1"/>
</dbReference>
<dbReference type="EMBL" id="JAESVA010000012">
    <property type="protein sequence ID" value="MCB8883332.1"/>
    <property type="molecule type" value="Genomic_DNA"/>
</dbReference>
<dbReference type="InterPro" id="IPR006685">
    <property type="entry name" value="MscS_channel_2nd"/>
</dbReference>
<dbReference type="GO" id="GO:0008381">
    <property type="term" value="F:mechanosensitive monoatomic ion channel activity"/>
    <property type="evidence" value="ECO:0007669"/>
    <property type="project" value="UniProtKB-ARBA"/>
</dbReference>
<feature type="transmembrane region" description="Helical" evidence="1">
    <location>
        <begin position="35"/>
        <end position="57"/>
    </location>
</feature>
<keyword evidence="1" id="KW-0812">Transmembrane</keyword>
<keyword evidence="1" id="KW-1133">Transmembrane helix</keyword>
<dbReference type="PANTHER" id="PTHR30566">
    <property type="entry name" value="YNAI-RELATED MECHANOSENSITIVE ION CHANNEL"/>
    <property type="match status" value="1"/>
</dbReference>
<feature type="transmembrane region" description="Helical" evidence="1">
    <location>
        <begin position="187"/>
        <end position="206"/>
    </location>
</feature>
<dbReference type="AlphaFoldDB" id="A0A963Z7K7"/>
<gene>
    <name evidence="3" type="ORF">ACELLULO517_23990</name>
</gene>
<keyword evidence="4" id="KW-1185">Reference proteome</keyword>
<comment type="caution">
    <text evidence="3">The sequence shown here is derived from an EMBL/GenBank/DDBJ whole genome shotgun (WGS) entry which is preliminary data.</text>
</comment>
<feature type="domain" description="Mechanosensitive ion channel MscS" evidence="2">
    <location>
        <begin position="209"/>
        <end position="275"/>
    </location>
</feature>
<reference evidence="3 4" key="1">
    <citation type="journal article" date="2021" name="Microorganisms">
        <title>Acidisoma silvae sp. nov. and Acidisomacellulosilytica sp. nov., Two Acidophilic Bacteria Isolated from Decaying Wood, Hydrolyzing Cellulose and Producing Poly-3-hydroxybutyrate.</title>
        <authorList>
            <person name="Mieszkin S."/>
            <person name="Pouder E."/>
            <person name="Uroz S."/>
            <person name="Simon-Colin C."/>
            <person name="Alain K."/>
        </authorList>
    </citation>
    <scope>NUCLEOTIDE SEQUENCE [LARGE SCALE GENOMIC DNA]</scope>
    <source>
        <strain evidence="3 4">HW T5.17</strain>
    </source>
</reference>
<name>A0A963Z7K7_9PROT</name>